<comment type="caution">
    <text evidence="1">The sequence shown here is derived from an EMBL/GenBank/DDBJ whole genome shotgun (WGS) entry which is preliminary data.</text>
</comment>
<proteinExistence type="predicted"/>
<organism evidence="1 2">
    <name type="scientific">Deinococcus oregonensis</name>
    <dbReference type="NCBI Taxonomy" id="1805970"/>
    <lineage>
        <taxon>Bacteria</taxon>
        <taxon>Thermotogati</taxon>
        <taxon>Deinococcota</taxon>
        <taxon>Deinococci</taxon>
        <taxon>Deinococcales</taxon>
        <taxon>Deinococcaceae</taxon>
        <taxon>Deinococcus</taxon>
    </lineage>
</organism>
<evidence type="ECO:0000313" key="1">
    <source>
        <dbReference type="EMBL" id="MFB9991707.1"/>
    </source>
</evidence>
<dbReference type="RefSeq" id="WP_380007232.1">
    <property type="nucleotide sequence ID" value="NZ_JBHLYR010000022.1"/>
</dbReference>
<keyword evidence="2" id="KW-1185">Reference proteome</keyword>
<dbReference type="EMBL" id="JBHLYR010000022">
    <property type="protein sequence ID" value="MFB9991707.1"/>
    <property type="molecule type" value="Genomic_DNA"/>
</dbReference>
<gene>
    <name evidence="1" type="ORF">ACFFLM_06970</name>
</gene>
<protein>
    <submittedName>
        <fullName evidence="1">Uncharacterized protein</fullName>
    </submittedName>
</protein>
<reference evidence="1 2" key="1">
    <citation type="submission" date="2024-09" db="EMBL/GenBank/DDBJ databases">
        <authorList>
            <person name="Sun Q."/>
            <person name="Mori K."/>
        </authorList>
    </citation>
    <scope>NUCLEOTIDE SEQUENCE [LARGE SCALE GENOMIC DNA]</scope>
    <source>
        <strain evidence="1 2">JCM 13503</strain>
    </source>
</reference>
<dbReference type="Proteomes" id="UP001589733">
    <property type="component" value="Unassembled WGS sequence"/>
</dbReference>
<sequence length="70" mass="7582">MGLLARLMAGEGTGYAVFAAHLLALSDVANPGPRELKIADPPKATRARITFAVWWPKWCIRTGPFQAPCC</sequence>
<accession>A0ABV6AW18</accession>
<name>A0ABV6AW18_9DEIO</name>
<evidence type="ECO:0000313" key="2">
    <source>
        <dbReference type="Proteomes" id="UP001589733"/>
    </source>
</evidence>